<protein>
    <submittedName>
        <fullName evidence="2">GM15645</fullName>
    </submittedName>
</protein>
<name>B4HXH9_DROSE</name>
<accession>B4HXH9</accession>
<sequence>MTRPGLWLKRGGLRLVTGNWELGLLAVMYTFVSLTASDVDVDVDEKPGFSLMFDA</sequence>
<dbReference type="Proteomes" id="UP000001292">
    <property type="component" value="Unassembled WGS sequence"/>
</dbReference>
<dbReference type="EMBL" id="CH480818">
    <property type="protein sequence ID" value="EDW51759.1"/>
    <property type="molecule type" value="Genomic_DNA"/>
</dbReference>
<evidence type="ECO:0000313" key="2">
    <source>
        <dbReference type="EMBL" id="EDW51759.1"/>
    </source>
</evidence>
<keyword evidence="1" id="KW-0812">Transmembrane</keyword>
<evidence type="ECO:0000313" key="3">
    <source>
        <dbReference type="Proteomes" id="UP000001292"/>
    </source>
</evidence>
<dbReference type="AlphaFoldDB" id="B4HXH9"/>
<keyword evidence="1" id="KW-0472">Membrane</keyword>
<organism evidence="3">
    <name type="scientific">Drosophila sechellia</name>
    <name type="common">Fruit fly</name>
    <dbReference type="NCBI Taxonomy" id="7238"/>
    <lineage>
        <taxon>Eukaryota</taxon>
        <taxon>Metazoa</taxon>
        <taxon>Ecdysozoa</taxon>
        <taxon>Arthropoda</taxon>
        <taxon>Hexapoda</taxon>
        <taxon>Insecta</taxon>
        <taxon>Pterygota</taxon>
        <taxon>Neoptera</taxon>
        <taxon>Endopterygota</taxon>
        <taxon>Diptera</taxon>
        <taxon>Brachycera</taxon>
        <taxon>Muscomorpha</taxon>
        <taxon>Ephydroidea</taxon>
        <taxon>Drosophilidae</taxon>
        <taxon>Drosophila</taxon>
        <taxon>Sophophora</taxon>
    </lineage>
</organism>
<gene>
    <name evidence="2" type="primary">Dsec\GM15645</name>
    <name evidence="2" type="ORF">Dsec_GM15645</name>
</gene>
<reference evidence="2 3" key="1">
    <citation type="journal article" date="2007" name="Nature">
        <title>Evolution of genes and genomes on the Drosophila phylogeny.</title>
        <authorList>
            <consortium name="Drosophila 12 Genomes Consortium"/>
            <person name="Clark A.G."/>
            <person name="Eisen M.B."/>
            <person name="Smith D.R."/>
            <person name="Bergman C.M."/>
            <person name="Oliver B."/>
            <person name="Markow T.A."/>
            <person name="Kaufman T.C."/>
            <person name="Kellis M."/>
            <person name="Gelbart W."/>
            <person name="Iyer V.N."/>
            <person name="Pollard D.A."/>
            <person name="Sackton T.B."/>
            <person name="Larracuente A.M."/>
            <person name="Singh N.D."/>
            <person name="Abad J.P."/>
            <person name="Abt D.N."/>
            <person name="Adryan B."/>
            <person name="Aguade M."/>
            <person name="Akashi H."/>
            <person name="Anderson W.W."/>
            <person name="Aquadro C.F."/>
            <person name="Ardell D.H."/>
            <person name="Arguello R."/>
            <person name="Artieri C.G."/>
            <person name="Barbash D.A."/>
            <person name="Barker D."/>
            <person name="Barsanti P."/>
            <person name="Batterham P."/>
            <person name="Batzoglou S."/>
            <person name="Begun D."/>
            <person name="Bhutkar A."/>
            <person name="Blanco E."/>
            <person name="Bosak S.A."/>
            <person name="Bradley R.K."/>
            <person name="Brand A.D."/>
            <person name="Brent M.R."/>
            <person name="Brooks A.N."/>
            <person name="Brown R.H."/>
            <person name="Butlin R.K."/>
            <person name="Caggese C."/>
            <person name="Calvi B.R."/>
            <person name="Bernardo de Carvalho A."/>
            <person name="Caspi A."/>
            <person name="Castrezana S."/>
            <person name="Celniker S.E."/>
            <person name="Chang J.L."/>
            <person name="Chapple C."/>
            <person name="Chatterji S."/>
            <person name="Chinwalla A."/>
            <person name="Civetta A."/>
            <person name="Clifton S.W."/>
            <person name="Comeron J.M."/>
            <person name="Costello J.C."/>
            <person name="Coyne J.A."/>
            <person name="Daub J."/>
            <person name="David R.G."/>
            <person name="Delcher A.L."/>
            <person name="Delehaunty K."/>
            <person name="Do C.B."/>
            <person name="Ebling H."/>
            <person name="Edwards K."/>
            <person name="Eickbush T."/>
            <person name="Evans J.D."/>
            <person name="Filipski A."/>
            <person name="Findeiss S."/>
            <person name="Freyhult E."/>
            <person name="Fulton L."/>
            <person name="Fulton R."/>
            <person name="Garcia A.C."/>
            <person name="Gardiner A."/>
            <person name="Garfield D.A."/>
            <person name="Garvin B.E."/>
            <person name="Gibson G."/>
            <person name="Gilbert D."/>
            <person name="Gnerre S."/>
            <person name="Godfrey J."/>
            <person name="Good R."/>
            <person name="Gotea V."/>
            <person name="Gravely B."/>
            <person name="Greenberg A.J."/>
            <person name="Griffiths-Jones S."/>
            <person name="Gross S."/>
            <person name="Guigo R."/>
            <person name="Gustafson E.A."/>
            <person name="Haerty W."/>
            <person name="Hahn M.W."/>
            <person name="Halligan D.L."/>
            <person name="Halpern A.L."/>
            <person name="Halter G.M."/>
            <person name="Han M.V."/>
            <person name="Heger A."/>
            <person name="Hillier L."/>
            <person name="Hinrichs A.S."/>
            <person name="Holmes I."/>
            <person name="Hoskins R.A."/>
            <person name="Hubisz M.J."/>
            <person name="Hultmark D."/>
            <person name="Huntley M.A."/>
            <person name="Jaffe D.B."/>
            <person name="Jagadeeshan S."/>
            <person name="Jeck W.R."/>
            <person name="Johnson J."/>
            <person name="Jones C.D."/>
            <person name="Jordan W.C."/>
            <person name="Karpen G.H."/>
            <person name="Kataoka E."/>
            <person name="Keightley P.D."/>
            <person name="Kheradpour P."/>
            <person name="Kirkness E.F."/>
            <person name="Koerich L.B."/>
            <person name="Kristiansen K."/>
            <person name="Kudrna D."/>
            <person name="Kulathinal R.J."/>
            <person name="Kumar S."/>
            <person name="Kwok R."/>
            <person name="Lander E."/>
            <person name="Langley C.H."/>
            <person name="Lapoint R."/>
            <person name="Lazzaro B.P."/>
            <person name="Lee S.J."/>
            <person name="Levesque L."/>
            <person name="Li R."/>
            <person name="Lin C.F."/>
            <person name="Lin M.F."/>
            <person name="Lindblad-Toh K."/>
            <person name="Llopart A."/>
            <person name="Long M."/>
            <person name="Low L."/>
            <person name="Lozovsky E."/>
            <person name="Lu J."/>
            <person name="Luo M."/>
            <person name="Machado C.A."/>
            <person name="Makalowski W."/>
            <person name="Marzo M."/>
            <person name="Matsuda M."/>
            <person name="Matzkin L."/>
            <person name="McAllister B."/>
            <person name="McBride C.S."/>
            <person name="McKernan B."/>
            <person name="McKernan K."/>
            <person name="Mendez-Lago M."/>
            <person name="Minx P."/>
            <person name="Mollenhauer M.U."/>
            <person name="Montooth K."/>
            <person name="Mount S.M."/>
            <person name="Mu X."/>
            <person name="Myers E."/>
            <person name="Negre B."/>
            <person name="Newfeld S."/>
            <person name="Nielsen R."/>
            <person name="Noor M.A."/>
            <person name="O'Grady P."/>
            <person name="Pachter L."/>
            <person name="Papaceit M."/>
            <person name="Parisi M.J."/>
            <person name="Parisi M."/>
            <person name="Parts L."/>
            <person name="Pedersen J.S."/>
            <person name="Pesole G."/>
            <person name="Phillippy A.M."/>
            <person name="Ponting C.P."/>
            <person name="Pop M."/>
            <person name="Porcelli D."/>
            <person name="Powell J.R."/>
            <person name="Prohaska S."/>
            <person name="Pruitt K."/>
            <person name="Puig M."/>
            <person name="Quesneville H."/>
            <person name="Ram K.R."/>
            <person name="Rand D."/>
            <person name="Rasmussen M.D."/>
            <person name="Reed L.K."/>
            <person name="Reenan R."/>
            <person name="Reily A."/>
            <person name="Remington K.A."/>
            <person name="Rieger T.T."/>
            <person name="Ritchie M.G."/>
            <person name="Robin C."/>
            <person name="Rogers Y.H."/>
            <person name="Rohde C."/>
            <person name="Rozas J."/>
            <person name="Rubenfield M.J."/>
            <person name="Ruiz A."/>
            <person name="Russo S."/>
            <person name="Salzberg S.L."/>
            <person name="Sanchez-Gracia A."/>
            <person name="Saranga D.J."/>
            <person name="Sato H."/>
            <person name="Schaeffer S.W."/>
            <person name="Schatz M.C."/>
            <person name="Schlenke T."/>
            <person name="Schwartz R."/>
            <person name="Segarra C."/>
            <person name="Singh R.S."/>
            <person name="Sirot L."/>
            <person name="Sirota M."/>
            <person name="Sisneros N.B."/>
            <person name="Smith C.D."/>
            <person name="Smith T.F."/>
            <person name="Spieth J."/>
            <person name="Stage D.E."/>
            <person name="Stark A."/>
            <person name="Stephan W."/>
            <person name="Strausberg R.L."/>
            <person name="Strempel S."/>
            <person name="Sturgill D."/>
            <person name="Sutton G."/>
            <person name="Sutton G.G."/>
            <person name="Tao W."/>
            <person name="Teichmann S."/>
            <person name="Tobari Y.N."/>
            <person name="Tomimura Y."/>
            <person name="Tsolas J.M."/>
            <person name="Valente V.L."/>
            <person name="Venter E."/>
            <person name="Venter J.C."/>
            <person name="Vicario S."/>
            <person name="Vieira F.G."/>
            <person name="Vilella A.J."/>
            <person name="Villasante A."/>
            <person name="Walenz B."/>
            <person name="Wang J."/>
            <person name="Wasserman M."/>
            <person name="Watts T."/>
            <person name="Wilson D."/>
            <person name="Wilson R.K."/>
            <person name="Wing R.A."/>
            <person name="Wolfner M.F."/>
            <person name="Wong A."/>
            <person name="Wong G.K."/>
            <person name="Wu C.I."/>
            <person name="Wu G."/>
            <person name="Yamamoto D."/>
            <person name="Yang H.P."/>
            <person name="Yang S.P."/>
            <person name="Yorke J.A."/>
            <person name="Yoshida K."/>
            <person name="Zdobnov E."/>
            <person name="Zhang P."/>
            <person name="Zhang Y."/>
            <person name="Zimin A.V."/>
            <person name="Baldwin J."/>
            <person name="Abdouelleil A."/>
            <person name="Abdulkadir J."/>
            <person name="Abebe A."/>
            <person name="Abera B."/>
            <person name="Abreu J."/>
            <person name="Acer S.C."/>
            <person name="Aftuck L."/>
            <person name="Alexander A."/>
            <person name="An P."/>
            <person name="Anderson E."/>
            <person name="Anderson S."/>
            <person name="Arachi H."/>
            <person name="Azer M."/>
            <person name="Bachantsang P."/>
            <person name="Barry A."/>
            <person name="Bayul T."/>
            <person name="Berlin A."/>
            <person name="Bessette D."/>
            <person name="Bloom T."/>
            <person name="Blye J."/>
            <person name="Boguslavskiy L."/>
            <person name="Bonnet C."/>
            <person name="Boukhgalter B."/>
            <person name="Bourzgui I."/>
            <person name="Brown A."/>
            <person name="Cahill P."/>
            <person name="Channer S."/>
            <person name="Cheshatsang Y."/>
            <person name="Chuda L."/>
            <person name="Citroen M."/>
            <person name="Collymore A."/>
            <person name="Cooke P."/>
            <person name="Costello M."/>
            <person name="D'Aco K."/>
            <person name="Daza R."/>
            <person name="De Haan G."/>
            <person name="DeGray S."/>
            <person name="DeMaso C."/>
            <person name="Dhargay N."/>
            <person name="Dooley K."/>
            <person name="Dooley E."/>
            <person name="Doricent M."/>
            <person name="Dorje P."/>
            <person name="Dorjee K."/>
            <person name="Dupes A."/>
            <person name="Elong R."/>
            <person name="Falk J."/>
            <person name="Farina A."/>
            <person name="Faro S."/>
            <person name="Ferguson D."/>
            <person name="Fisher S."/>
            <person name="Foley C.D."/>
            <person name="Franke A."/>
            <person name="Friedrich D."/>
            <person name="Gadbois L."/>
            <person name="Gearin G."/>
            <person name="Gearin C.R."/>
            <person name="Giannoukos G."/>
            <person name="Goode T."/>
            <person name="Graham J."/>
            <person name="Grandbois E."/>
            <person name="Grewal S."/>
            <person name="Gyaltsen K."/>
            <person name="Hafez N."/>
            <person name="Hagos B."/>
            <person name="Hall J."/>
            <person name="Henson C."/>
            <person name="Hollinger A."/>
            <person name="Honan T."/>
            <person name="Huard M.D."/>
            <person name="Hughes L."/>
            <person name="Hurhula B."/>
            <person name="Husby M.E."/>
            <person name="Kamat A."/>
            <person name="Kanga B."/>
            <person name="Kashin S."/>
            <person name="Khazanovich D."/>
            <person name="Kisner P."/>
            <person name="Lance K."/>
            <person name="Lara M."/>
            <person name="Lee W."/>
            <person name="Lennon N."/>
            <person name="Letendre F."/>
            <person name="LeVine R."/>
            <person name="Lipovsky A."/>
            <person name="Liu X."/>
            <person name="Liu J."/>
            <person name="Liu S."/>
            <person name="Lokyitsang T."/>
            <person name="Lokyitsang Y."/>
            <person name="Lubonja R."/>
            <person name="Lui A."/>
            <person name="MacDonald P."/>
            <person name="Magnisalis V."/>
            <person name="Maru K."/>
            <person name="Matthews C."/>
            <person name="McCusker W."/>
            <person name="McDonough S."/>
            <person name="Mehta T."/>
            <person name="Meldrim J."/>
            <person name="Meneus L."/>
            <person name="Mihai O."/>
            <person name="Mihalev A."/>
            <person name="Mihova T."/>
            <person name="Mittelman R."/>
            <person name="Mlenga V."/>
            <person name="Montmayeur A."/>
            <person name="Mulrain L."/>
            <person name="Navidi A."/>
            <person name="Naylor J."/>
            <person name="Negash T."/>
            <person name="Nguyen T."/>
            <person name="Nguyen N."/>
            <person name="Nicol R."/>
            <person name="Norbu C."/>
            <person name="Norbu N."/>
            <person name="Novod N."/>
            <person name="O'Neill B."/>
            <person name="Osman S."/>
            <person name="Markiewicz E."/>
            <person name="Oyono O.L."/>
            <person name="Patti C."/>
            <person name="Phunkhang P."/>
            <person name="Pierre F."/>
            <person name="Priest M."/>
            <person name="Raghuraman S."/>
            <person name="Rege F."/>
            <person name="Reyes R."/>
            <person name="Rise C."/>
            <person name="Rogov P."/>
            <person name="Ross K."/>
            <person name="Ryan E."/>
            <person name="Settipalli S."/>
            <person name="Shea T."/>
            <person name="Sherpa N."/>
            <person name="Shi L."/>
            <person name="Shih D."/>
            <person name="Sparrow T."/>
            <person name="Spaulding J."/>
            <person name="Stalker J."/>
            <person name="Stange-Thomann N."/>
            <person name="Stavropoulos S."/>
            <person name="Stone C."/>
            <person name="Strader C."/>
            <person name="Tesfaye S."/>
            <person name="Thomson T."/>
            <person name="Thoulutsang Y."/>
            <person name="Thoulutsang D."/>
            <person name="Topham K."/>
            <person name="Topping I."/>
            <person name="Tsamla T."/>
            <person name="Vassiliev H."/>
            <person name="Vo A."/>
            <person name="Wangchuk T."/>
            <person name="Wangdi T."/>
            <person name="Weiand M."/>
            <person name="Wilkinson J."/>
            <person name="Wilson A."/>
            <person name="Yadav S."/>
            <person name="Young G."/>
            <person name="Yu Q."/>
            <person name="Zembek L."/>
            <person name="Zhong D."/>
            <person name="Zimmer A."/>
            <person name="Zwirko Z."/>
            <person name="Jaffe D.B."/>
            <person name="Alvarez P."/>
            <person name="Brockman W."/>
            <person name="Butler J."/>
            <person name="Chin C."/>
            <person name="Gnerre S."/>
            <person name="Grabherr M."/>
            <person name="Kleber M."/>
            <person name="Mauceli E."/>
            <person name="MacCallum I."/>
        </authorList>
    </citation>
    <scope>NUCLEOTIDE SEQUENCE [LARGE SCALE GENOMIC DNA]</scope>
    <source>
        <strain evidence="3">Rob3c / Tucson 14021-0248.25</strain>
    </source>
</reference>
<feature type="transmembrane region" description="Helical" evidence="1">
    <location>
        <begin position="12"/>
        <end position="32"/>
    </location>
</feature>
<evidence type="ECO:0000256" key="1">
    <source>
        <dbReference type="SAM" id="Phobius"/>
    </source>
</evidence>
<dbReference type="HOGENOM" id="CLU_3034595_0_0_1"/>
<proteinExistence type="predicted"/>
<keyword evidence="1" id="KW-1133">Transmembrane helix</keyword>
<keyword evidence="3" id="KW-1185">Reference proteome</keyword>